<dbReference type="PANTHER" id="PTHR11615">
    <property type="entry name" value="NITRATE, FORMATE, IRON DEHYDROGENASE"/>
    <property type="match status" value="1"/>
</dbReference>
<evidence type="ECO:0000256" key="3">
    <source>
        <dbReference type="ARBA" id="ARBA00017073"/>
    </source>
</evidence>
<keyword evidence="4" id="KW-0004">4Fe-4S</keyword>
<dbReference type="OrthoDB" id="10253113at2759"/>
<dbReference type="Proteomes" id="UP000290900">
    <property type="component" value="Unassembled WGS sequence"/>
</dbReference>
<dbReference type="SUPFAM" id="SSF53920">
    <property type="entry name" value="Fe-only hydrogenase"/>
    <property type="match status" value="1"/>
</dbReference>
<dbReference type="Pfam" id="PF02906">
    <property type="entry name" value="Fe_hyd_lg_C"/>
    <property type="match status" value="1"/>
</dbReference>
<dbReference type="Gene3D" id="3.40.50.1780">
    <property type="match status" value="2"/>
</dbReference>
<evidence type="ECO:0000313" key="8">
    <source>
        <dbReference type="EMBL" id="VEU23324.1"/>
    </source>
</evidence>
<sequence length="522" mass="58078">MSALLSSDDLNDFITPGVACIKTVDENGGGSDRPQQQVEIEIDGTGQAIEVTKEGSATRLQKASISLADCLACSGCITSAEEVLVAQHSHKEFLNALKEHRDDKLFVASISHQTRASLAAALSISVEDTDRILIKLLVDKLGFSKVVGTGLGRKISLRQMSKGVISERFGDEFERPKLSSTCPGWVMYVEKTHPFLLPHMDRAKSPQQITGLLLKRLAAREYGVKPDQIYHLSIMPCFDKKLEAARTESDSQVDVDCVITPRELVQLLEDERIDVEALLSEAREDPKLWDMSNVYECLAPRNWLKPIDSWLNDEGSASGGYAFHYLKELANHYVTKLGVNEEFLKIQLIQGRNSDIYELELVNTESSESLGKSAVINGFRNIQNMVRKIKQPGKKVLGNARGRIANRRRQRETGKKDSVGTSVDPQKCDLIEVMACPDGCINGGGQISGPSNHISSKEWVNRVLKAYESIPLGTSIDSEELEQWVTKWLDEFTVCDSRLLKTRFRNIEPPKDTTTIALTSTW</sequence>
<comment type="similarity">
    <text evidence="1">Belongs to the NARF family.</text>
</comment>
<dbReference type="InParanoid" id="A0A448YQY3"/>
<keyword evidence="4" id="KW-0479">Metal-binding</keyword>
<dbReference type="InterPro" id="IPR009016">
    <property type="entry name" value="Fe_hydrogenase"/>
</dbReference>
<dbReference type="InterPro" id="IPR050340">
    <property type="entry name" value="Cytosolic_Fe-S_CAF"/>
</dbReference>
<dbReference type="InterPro" id="IPR004108">
    <property type="entry name" value="Fe_hydrogenase_lsu_C"/>
</dbReference>
<feature type="domain" description="Iron hydrogenase large subunit C-terminal" evidence="7">
    <location>
        <begin position="106"/>
        <end position="444"/>
    </location>
</feature>
<dbReference type="FunCoup" id="A0A448YQY3">
    <property type="interactions" value="383"/>
</dbReference>
<evidence type="ECO:0000313" key="9">
    <source>
        <dbReference type="Proteomes" id="UP000290900"/>
    </source>
</evidence>
<gene>
    <name evidence="8" type="ORF">BRENAR_LOCUS4055</name>
</gene>
<dbReference type="AlphaFoldDB" id="A0A448YQY3"/>
<accession>A0A448YQY3</accession>
<evidence type="ECO:0000256" key="1">
    <source>
        <dbReference type="ARBA" id="ARBA00006596"/>
    </source>
</evidence>
<name>A0A448YQY3_BRENA</name>
<reference evidence="8 9" key="1">
    <citation type="submission" date="2018-12" db="EMBL/GenBank/DDBJ databases">
        <authorList>
            <person name="Tiukova I."/>
            <person name="Dainat J."/>
        </authorList>
    </citation>
    <scope>NUCLEOTIDE SEQUENCE [LARGE SCALE GENOMIC DNA]</scope>
</reference>
<keyword evidence="4" id="KW-0408">Iron</keyword>
<dbReference type="EMBL" id="CAACVR010000045">
    <property type="protein sequence ID" value="VEU23324.1"/>
    <property type="molecule type" value="Genomic_DNA"/>
</dbReference>
<protein>
    <recommendedName>
        <fullName evidence="2">Cytosolic Fe-S cluster assembly factor NAR1</fullName>
    </recommendedName>
    <alternativeName>
        <fullName evidence="3">Cytosolic Fe-S cluster assembly factor nar1</fullName>
    </alternativeName>
    <alternativeName>
        <fullName evidence="6">Nuclear architecture-related protein 1</fullName>
    </alternativeName>
</protein>
<evidence type="ECO:0000256" key="4">
    <source>
        <dbReference type="ARBA" id="ARBA00022485"/>
    </source>
</evidence>
<dbReference type="GO" id="GO:0051539">
    <property type="term" value="F:4 iron, 4 sulfur cluster binding"/>
    <property type="evidence" value="ECO:0007669"/>
    <property type="project" value="UniProtKB-KW"/>
</dbReference>
<dbReference type="Gene3D" id="3.40.950.10">
    <property type="entry name" value="Fe-only Hydrogenase (Larger Subunit), Chain L, domain 3"/>
    <property type="match status" value="2"/>
</dbReference>
<evidence type="ECO:0000256" key="6">
    <source>
        <dbReference type="ARBA" id="ARBA00031269"/>
    </source>
</evidence>
<keyword evidence="5" id="KW-0411">Iron-sulfur</keyword>
<organism evidence="8 9">
    <name type="scientific">Brettanomyces naardenensis</name>
    <name type="common">Yeast</name>
    <dbReference type="NCBI Taxonomy" id="13370"/>
    <lineage>
        <taxon>Eukaryota</taxon>
        <taxon>Fungi</taxon>
        <taxon>Dikarya</taxon>
        <taxon>Ascomycota</taxon>
        <taxon>Saccharomycotina</taxon>
        <taxon>Pichiomycetes</taxon>
        <taxon>Pichiales</taxon>
        <taxon>Pichiaceae</taxon>
        <taxon>Brettanomyces</taxon>
    </lineage>
</organism>
<dbReference type="STRING" id="13370.A0A448YQY3"/>
<keyword evidence="9" id="KW-1185">Reference proteome</keyword>
<proteinExistence type="inferred from homology"/>
<evidence type="ECO:0000256" key="2">
    <source>
        <dbReference type="ARBA" id="ARBA00015854"/>
    </source>
</evidence>
<evidence type="ECO:0000256" key="5">
    <source>
        <dbReference type="ARBA" id="ARBA00023014"/>
    </source>
</evidence>
<evidence type="ECO:0000259" key="7">
    <source>
        <dbReference type="Pfam" id="PF02906"/>
    </source>
</evidence>